<dbReference type="GO" id="GO:0008308">
    <property type="term" value="F:voltage-gated monoatomic anion channel activity"/>
    <property type="evidence" value="ECO:0007669"/>
    <property type="project" value="InterPro"/>
</dbReference>
<dbReference type="GO" id="GO:0012505">
    <property type="term" value="C:endomembrane system"/>
    <property type="evidence" value="ECO:0007669"/>
    <property type="project" value="UniProtKB-SubCell"/>
</dbReference>
<dbReference type="Pfam" id="PF03595">
    <property type="entry name" value="SLAC1"/>
    <property type="match status" value="2"/>
</dbReference>
<dbReference type="Gene3D" id="1.50.10.150">
    <property type="entry name" value="Voltage-dependent anion channel"/>
    <property type="match status" value="2"/>
</dbReference>
<gene>
    <name evidence="11" type="ORF">L1049_009817</name>
</gene>
<keyword evidence="9 10" id="KW-0472">Membrane</keyword>
<dbReference type="GO" id="GO:0005886">
    <property type="term" value="C:plasma membrane"/>
    <property type="evidence" value="ECO:0007669"/>
    <property type="project" value="UniProtKB-SubCell"/>
</dbReference>
<name>A0AAP0N6E9_LIQFO</name>
<keyword evidence="5" id="KW-1003">Cell membrane</keyword>
<reference evidence="11 12" key="1">
    <citation type="journal article" date="2024" name="Plant J.">
        <title>Genome sequences and population genomics reveal climatic adaptation and genomic divergence between two closely related sweetgum species.</title>
        <authorList>
            <person name="Xu W.Q."/>
            <person name="Ren C.Q."/>
            <person name="Zhang X.Y."/>
            <person name="Comes H.P."/>
            <person name="Liu X.H."/>
            <person name="Li Y.G."/>
            <person name="Kettle C.J."/>
            <person name="Jalonen R."/>
            <person name="Gaisberger H."/>
            <person name="Ma Y.Z."/>
            <person name="Qiu Y.X."/>
        </authorList>
    </citation>
    <scope>NUCLEOTIDE SEQUENCE [LARGE SCALE GENOMIC DNA]</scope>
    <source>
        <strain evidence="11">Hangzhou</strain>
    </source>
</reference>
<feature type="transmembrane region" description="Helical" evidence="10">
    <location>
        <begin position="144"/>
        <end position="164"/>
    </location>
</feature>
<evidence type="ECO:0000256" key="3">
    <source>
        <dbReference type="ARBA" id="ARBA00007808"/>
    </source>
</evidence>
<dbReference type="InterPro" id="IPR030183">
    <property type="entry name" value="SLAC/SLAH"/>
</dbReference>
<comment type="similarity">
    <text evidence="3">Belongs to the SLAC1 S-type anion channel family.</text>
</comment>
<dbReference type="InterPro" id="IPR004695">
    <property type="entry name" value="SLAC1/Mae1/Ssu1/TehA"/>
</dbReference>
<comment type="caution">
    <text evidence="11">The sequence shown here is derived from an EMBL/GenBank/DDBJ whole genome shotgun (WGS) entry which is preliminary data.</text>
</comment>
<evidence type="ECO:0000256" key="2">
    <source>
        <dbReference type="ARBA" id="ARBA00004236"/>
    </source>
</evidence>
<evidence type="ECO:0000256" key="4">
    <source>
        <dbReference type="ARBA" id="ARBA00022448"/>
    </source>
</evidence>
<organism evidence="11 12">
    <name type="scientific">Liquidambar formosana</name>
    <name type="common">Formosan gum</name>
    <dbReference type="NCBI Taxonomy" id="63359"/>
    <lineage>
        <taxon>Eukaryota</taxon>
        <taxon>Viridiplantae</taxon>
        <taxon>Streptophyta</taxon>
        <taxon>Embryophyta</taxon>
        <taxon>Tracheophyta</taxon>
        <taxon>Spermatophyta</taxon>
        <taxon>Magnoliopsida</taxon>
        <taxon>eudicotyledons</taxon>
        <taxon>Gunneridae</taxon>
        <taxon>Pentapetalae</taxon>
        <taxon>Saxifragales</taxon>
        <taxon>Altingiaceae</taxon>
        <taxon>Liquidambar</taxon>
    </lineage>
</organism>
<evidence type="ECO:0000256" key="10">
    <source>
        <dbReference type="SAM" id="Phobius"/>
    </source>
</evidence>
<sequence>MEDGKTQPPTQLVIEASNVARQERDHQLSVVAKPSLCWSILTRLHAGAQALLWKILSEATDDSQALWHVVHMLPSKACVLLWFLALFTLILLSLLYILRCFFHFHMVKAEFLHHVGVNYLFAPWISWLLLIQSAPLIVPKTVSYLFLWWVFAVPVMMLDVKIYGQWFTTEKRFLSMVANPTSQLAVIGNSVVAQAAAKMGWKESARLSGGDHFPAMLRPACRPALFKKSMRQFNVAWWAYSFSLTFLALASTEYAKEVKGRIAPVLMLLLSVLYVLVFLGLMVFTALNFNKLLQEKDPFFSFTNEIRAKAC</sequence>
<evidence type="ECO:0000313" key="12">
    <source>
        <dbReference type="Proteomes" id="UP001415857"/>
    </source>
</evidence>
<keyword evidence="7 10" id="KW-1133">Transmembrane helix</keyword>
<proteinExistence type="inferred from homology"/>
<protein>
    <submittedName>
        <fullName evidence="11">Uncharacterized protein</fullName>
    </submittedName>
</protein>
<accession>A0AAP0N6E9</accession>
<evidence type="ECO:0000256" key="6">
    <source>
        <dbReference type="ARBA" id="ARBA00022692"/>
    </source>
</evidence>
<dbReference type="EMBL" id="JBBPBK010000016">
    <property type="protein sequence ID" value="KAK9267392.1"/>
    <property type="molecule type" value="Genomic_DNA"/>
</dbReference>
<evidence type="ECO:0000256" key="7">
    <source>
        <dbReference type="ARBA" id="ARBA00022989"/>
    </source>
</evidence>
<dbReference type="InterPro" id="IPR038665">
    <property type="entry name" value="Voltage-dep_anion_channel_sf"/>
</dbReference>
<keyword evidence="6 10" id="KW-0812">Transmembrane</keyword>
<dbReference type="PANTHER" id="PTHR31269">
    <property type="entry name" value="S-TYPE ANION CHANNEL SLAH3"/>
    <property type="match status" value="1"/>
</dbReference>
<keyword evidence="12" id="KW-1185">Reference proteome</keyword>
<evidence type="ECO:0000256" key="8">
    <source>
        <dbReference type="ARBA" id="ARBA00023065"/>
    </source>
</evidence>
<feature type="transmembrane region" description="Helical" evidence="10">
    <location>
        <begin position="233"/>
        <end position="250"/>
    </location>
</feature>
<dbReference type="Proteomes" id="UP001415857">
    <property type="component" value="Unassembled WGS sequence"/>
</dbReference>
<feature type="transmembrane region" description="Helical" evidence="10">
    <location>
        <begin position="79"/>
        <end position="98"/>
    </location>
</feature>
<dbReference type="PANTHER" id="PTHR31269:SF60">
    <property type="entry name" value="S-TYPE ANION CHANNEL SLAH1"/>
    <property type="match status" value="1"/>
</dbReference>
<evidence type="ECO:0000313" key="11">
    <source>
        <dbReference type="EMBL" id="KAK9267392.1"/>
    </source>
</evidence>
<keyword evidence="4" id="KW-0813">Transport</keyword>
<evidence type="ECO:0000256" key="9">
    <source>
        <dbReference type="ARBA" id="ARBA00023136"/>
    </source>
</evidence>
<keyword evidence="8" id="KW-0406">Ion transport</keyword>
<evidence type="ECO:0000256" key="5">
    <source>
        <dbReference type="ARBA" id="ARBA00022475"/>
    </source>
</evidence>
<feature type="transmembrane region" description="Helical" evidence="10">
    <location>
        <begin position="262"/>
        <end position="287"/>
    </location>
</feature>
<feature type="transmembrane region" description="Helical" evidence="10">
    <location>
        <begin position="119"/>
        <end position="138"/>
    </location>
</feature>
<comment type="subcellular location">
    <subcellularLocation>
        <location evidence="2">Cell membrane</location>
    </subcellularLocation>
    <subcellularLocation>
        <location evidence="1">Endomembrane system</location>
        <topology evidence="1">Multi-pass membrane protein</topology>
    </subcellularLocation>
</comment>
<dbReference type="AlphaFoldDB" id="A0AAP0N6E9"/>
<evidence type="ECO:0000256" key="1">
    <source>
        <dbReference type="ARBA" id="ARBA00004127"/>
    </source>
</evidence>
<dbReference type="GO" id="GO:0006873">
    <property type="term" value="P:intracellular monoatomic ion homeostasis"/>
    <property type="evidence" value="ECO:0007669"/>
    <property type="project" value="InterPro"/>
</dbReference>